<keyword evidence="1" id="KW-0472">Membrane</keyword>
<dbReference type="RefSeq" id="WP_012167685.1">
    <property type="nucleotide sequence ID" value="NC_009929.1"/>
</dbReference>
<accession>A8ZNW1</accession>
<evidence type="ECO:0000313" key="3">
    <source>
        <dbReference type="Proteomes" id="UP000000268"/>
    </source>
</evidence>
<dbReference type="AlphaFoldDB" id="A8ZNW1"/>
<sequence>MRIPSDLKLFFHPVYPEWVTVLSWLLMALFLLLSFAIMLGRSESESDFLDPH</sequence>
<organism evidence="2 3">
    <name type="scientific">Acaryochloris marina (strain MBIC 11017)</name>
    <dbReference type="NCBI Taxonomy" id="329726"/>
    <lineage>
        <taxon>Bacteria</taxon>
        <taxon>Bacillati</taxon>
        <taxon>Cyanobacteriota</taxon>
        <taxon>Cyanophyceae</taxon>
        <taxon>Acaryochloridales</taxon>
        <taxon>Acaryochloridaceae</taxon>
        <taxon>Acaryochloris</taxon>
    </lineage>
</organism>
<name>A8ZNW1_ACAM1</name>
<reference evidence="2 3" key="1">
    <citation type="journal article" date="2008" name="Proc. Natl. Acad. Sci. U.S.A.">
        <title>Niche adaptation and genome expansion in the chlorophyll d-producing cyanobacterium Acaryochloris marina.</title>
        <authorList>
            <person name="Swingley W.D."/>
            <person name="Chen M."/>
            <person name="Cheung P.C."/>
            <person name="Conrad A.L."/>
            <person name="Dejesa L.C."/>
            <person name="Hao J."/>
            <person name="Honchak B.M."/>
            <person name="Karbach L.E."/>
            <person name="Kurdoglu A."/>
            <person name="Lahiri S."/>
            <person name="Mastrian S.D."/>
            <person name="Miyashita H."/>
            <person name="Page L."/>
            <person name="Ramakrishna P."/>
            <person name="Satoh S."/>
            <person name="Sattley W.M."/>
            <person name="Shimada Y."/>
            <person name="Taylor H.L."/>
            <person name="Tomo T."/>
            <person name="Tsuchiya T."/>
            <person name="Wang Z.T."/>
            <person name="Raymond J."/>
            <person name="Mimuro M."/>
            <person name="Blankenship R.E."/>
            <person name="Touchman J.W."/>
        </authorList>
    </citation>
    <scope>NUCLEOTIDE SEQUENCE [LARGE SCALE GENOMIC DNA]</scope>
    <source>
        <strain evidence="3">MBIC 11017</strain>
        <plasmid evidence="3">Plasmid pREB4</plasmid>
    </source>
</reference>
<keyword evidence="1" id="KW-0812">Transmembrane</keyword>
<keyword evidence="1" id="KW-1133">Transmembrane helix</keyword>
<keyword evidence="2" id="KW-0614">Plasmid</keyword>
<gene>
    <name evidence="2" type="ordered locus">AM1_D0202</name>
</gene>
<evidence type="ECO:0000313" key="2">
    <source>
        <dbReference type="EMBL" id="ABW32697.1"/>
    </source>
</evidence>
<proteinExistence type="predicted"/>
<dbReference type="KEGG" id="amr:AM1_D0202"/>
<keyword evidence="3" id="KW-1185">Reference proteome</keyword>
<dbReference type="Proteomes" id="UP000000268">
    <property type="component" value="Plasmid pREB4"/>
</dbReference>
<dbReference type="HOGENOM" id="CLU_3075605_0_0_3"/>
<dbReference type="EMBL" id="CP000841">
    <property type="protein sequence ID" value="ABW32697.1"/>
    <property type="molecule type" value="Genomic_DNA"/>
</dbReference>
<evidence type="ECO:0000256" key="1">
    <source>
        <dbReference type="SAM" id="Phobius"/>
    </source>
</evidence>
<geneLocation type="plasmid" evidence="2 3">
    <name>pREB4</name>
</geneLocation>
<protein>
    <submittedName>
        <fullName evidence="2">Uncharacterized protein</fullName>
    </submittedName>
</protein>
<feature type="transmembrane region" description="Helical" evidence="1">
    <location>
        <begin position="20"/>
        <end position="39"/>
    </location>
</feature>